<name>G9P9F6_HYPAI</name>
<evidence type="ECO:0000313" key="2">
    <source>
        <dbReference type="Proteomes" id="UP000005426"/>
    </source>
</evidence>
<comment type="caution">
    <text evidence="1">The sequence shown here is derived from an EMBL/GenBank/DDBJ whole genome shotgun (WGS) entry which is preliminary data.</text>
</comment>
<dbReference type="Proteomes" id="UP000005426">
    <property type="component" value="Unassembled WGS sequence"/>
</dbReference>
<accession>G9P9F6</accession>
<dbReference type="EMBL" id="ABDG02000028">
    <property type="protein sequence ID" value="EHK40281.1"/>
    <property type="molecule type" value="Genomic_DNA"/>
</dbReference>
<dbReference type="AlphaFoldDB" id="G9P9F6"/>
<sequence length="52" mass="5484">MTIRSLALTEILAGLGLNRAAVESYSVPPPFPPCNEFPFLAGNTECGSRSTS</sequence>
<dbReference type="HOGENOM" id="CLU_3087532_0_0_1"/>
<organism evidence="1 2">
    <name type="scientific">Hypocrea atroviridis (strain ATCC 20476 / IMI 206040)</name>
    <name type="common">Trichoderma atroviride</name>
    <dbReference type="NCBI Taxonomy" id="452589"/>
    <lineage>
        <taxon>Eukaryota</taxon>
        <taxon>Fungi</taxon>
        <taxon>Dikarya</taxon>
        <taxon>Ascomycota</taxon>
        <taxon>Pezizomycotina</taxon>
        <taxon>Sordariomycetes</taxon>
        <taxon>Hypocreomycetidae</taxon>
        <taxon>Hypocreales</taxon>
        <taxon>Hypocreaceae</taxon>
        <taxon>Trichoderma</taxon>
    </lineage>
</organism>
<keyword evidence="2" id="KW-1185">Reference proteome</keyword>
<proteinExistence type="predicted"/>
<protein>
    <submittedName>
        <fullName evidence="1">Uncharacterized protein</fullName>
    </submittedName>
</protein>
<gene>
    <name evidence="1" type="ORF">TRIATDRAFT_260016</name>
</gene>
<reference evidence="1 2" key="1">
    <citation type="journal article" date="2011" name="Genome Biol.">
        <title>Comparative genome sequence analysis underscores mycoparasitism as the ancestral life style of Trichoderma.</title>
        <authorList>
            <person name="Kubicek C.P."/>
            <person name="Herrera-Estrella A."/>
            <person name="Seidl-Seiboth V."/>
            <person name="Martinez D.A."/>
            <person name="Druzhinina I.S."/>
            <person name="Thon M."/>
            <person name="Zeilinger S."/>
            <person name="Casas-Flores S."/>
            <person name="Horwitz B.A."/>
            <person name="Mukherjee P.K."/>
            <person name="Mukherjee M."/>
            <person name="Kredics L."/>
            <person name="Alcaraz L.D."/>
            <person name="Aerts A."/>
            <person name="Antal Z."/>
            <person name="Atanasova L."/>
            <person name="Cervantes-Badillo M.G."/>
            <person name="Challacombe J."/>
            <person name="Chertkov O."/>
            <person name="McCluskey K."/>
            <person name="Coulpier F."/>
            <person name="Deshpande N."/>
            <person name="von Doehren H."/>
            <person name="Ebbole D.J."/>
            <person name="Esquivel-Naranjo E.U."/>
            <person name="Fekete E."/>
            <person name="Flipphi M."/>
            <person name="Glaser F."/>
            <person name="Gomez-Rodriguez E.Y."/>
            <person name="Gruber S."/>
            <person name="Han C."/>
            <person name="Henrissat B."/>
            <person name="Hermosa R."/>
            <person name="Hernandez-Onate M."/>
            <person name="Karaffa L."/>
            <person name="Kosti I."/>
            <person name="Le Crom S."/>
            <person name="Lindquist E."/>
            <person name="Lucas S."/>
            <person name="Luebeck M."/>
            <person name="Luebeck P.S."/>
            <person name="Margeot A."/>
            <person name="Metz B."/>
            <person name="Misra M."/>
            <person name="Nevalainen H."/>
            <person name="Omann M."/>
            <person name="Packer N."/>
            <person name="Perrone G."/>
            <person name="Uresti-Rivera E.E."/>
            <person name="Salamov A."/>
            <person name="Schmoll M."/>
            <person name="Seiboth B."/>
            <person name="Shapiro H."/>
            <person name="Sukno S."/>
            <person name="Tamayo-Ramos J.A."/>
            <person name="Tisch D."/>
            <person name="Wiest A."/>
            <person name="Wilkinson H.H."/>
            <person name="Zhang M."/>
            <person name="Coutinho P.M."/>
            <person name="Kenerley C.M."/>
            <person name="Monte E."/>
            <person name="Baker S.E."/>
            <person name="Grigoriev I.V."/>
        </authorList>
    </citation>
    <scope>NUCLEOTIDE SEQUENCE [LARGE SCALE GENOMIC DNA]</scope>
    <source>
        <strain evidence="2">ATCC 20476 / IMI 206040</strain>
    </source>
</reference>
<evidence type="ECO:0000313" key="1">
    <source>
        <dbReference type="EMBL" id="EHK40281.1"/>
    </source>
</evidence>